<proteinExistence type="predicted"/>
<dbReference type="AlphaFoldDB" id="A0AAE1VD25"/>
<feature type="compositionally biased region" description="Low complexity" evidence="1">
    <location>
        <begin position="210"/>
        <end position="219"/>
    </location>
</feature>
<dbReference type="EMBL" id="JAVYJV010000008">
    <property type="protein sequence ID" value="KAK4364297.1"/>
    <property type="molecule type" value="Genomic_DNA"/>
</dbReference>
<evidence type="ECO:0000256" key="1">
    <source>
        <dbReference type="SAM" id="MobiDB-lite"/>
    </source>
</evidence>
<protein>
    <submittedName>
        <fullName evidence="2">Uncharacterized protein</fullName>
    </submittedName>
</protein>
<dbReference type="PANTHER" id="PTHR36607">
    <property type="entry name" value="1,2-DIHYDROXY-3-KETO-5-METHYLTHIOPENTENE DIOXYGENASE 4"/>
    <property type="match status" value="1"/>
</dbReference>
<keyword evidence="3" id="KW-1185">Reference proteome</keyword>
<dbReference type="PANTHER" id="PTHR36607:SF24">
    <property type="entry name" value="AMINOTRANSFERASE-LIKE PLANT MOBILE DOMAIN-CONTAINING PROTEIN"/>
    <property type="match status" value="1"/>
</dbReference>
<organism evidence="2 3">
    <name type="scientific">Anisodus tanguticus</name>
    <dbReference type="NCBI Taxonomy" id="243964"/>
    <lineage>
        <taxon>Eukaryota</taxon>
        <taxon>Viridiplantae</taxon>
        <taxon>Streptophyta</taxon>
        <taxon>Embryophyta</taxon>
        <taxon>Tracheophyta</taxon>
        <taxon>Spermatophyta</taxon>
        <taxon>Magnoliopsida</taxon>
        <taxon>eudicotyledons</taxon>
        <taxon>Gunneridae</taxon>
        <taxon>Pentapetalae</taxon>
        <taxon>asterids</taxon>
        <taxon>lamiids</taxon>
        <taxon>Solanales</taxon>
        <taxon>Solanaceae</taxon>
        <taxon>Solanoideae</taxon>
        <taxon>Hyoscyameae</taxon>
        <taxon>Anisodus</taxon>
    </lineage>
</organism>
<gene>
    <name evidence="2" type="ORF">RND71_015655</name>
</gene>
<evidence type="ECO:0000313" key="3">
    <source>
        <dbReference type="Proteomes" id="UP001291623"/>
    </source>
</evidence>
<feature type="region of interest" description="Disordered" evidence="1">
    <location>
        <begin position="117"/>
        <end position="150"/>
    </location>
</feature>
<evidence type="ECO:0000313" key="2">
    <source>
        <dbReference type="EMBL" id="KAK4364297.1"/>
    </source>
</evidence>
<feature type="region of interest" description="Disordered" evidence="1">
    <location>
        <begin position="167"/>
        <end position="224"/>
    </location>
</feature>
<name>A0AAE1VD25_9SOLA</name>
<accession>A0AAE1VD25</accession>
<feature type="compositionally biased region" description="Polar residues" evidence="1">
    <location>
        <begin position="125"/>
        <end position="142"/>
    </location>
</feature>
<comment type="caution">
    <text evidence="2">The sequence shown here is derived from an EMBL/GenBank/DDBJ whole genome shotgun (WGS) entry which is preliminary data.</text>
</comment>
<sequence>MSNSWSDFLIGLRSSFVTLRHDDDHIMEPYSPHRFSRQFGFFQDFPGGLVEQHYDSSLLAFVQLWDSCVLLESSLKIIIPMRPSNEGPLMTREYSEWWQTLRENVLRQSTHIILKGPRKDDVPSSIKSDQPTSKYKTLTGKDTQAEKKVRRPSLIHKEAATASEAINISHKRKETSSSSYKGVEKSPSVAPLCKDKTKPSVSPNEVGITSAASSSNESNVSREQHWRRLKKKPKDLGYQNNDFVDLDSISIDTAVFGDGADGVLLRIGRDGTEGHMISMFSAFGCSNVEKVQLWLAKSDLFDDMIGLEKFQHRQGIIMVCVARVYQ</sequence>
<dbReference type="Proteomes" id="UP001291623">
    <property type="component" value="Unassembled WGS sequence"/>
</dbReference>
<reference evidence="2" key="1">
    <citation type="submission" date="2023-12" db="EMBL/GenBank/DDBJ databases">
        <title>Genome assembly of Anisodus tanguticus.</title>
        <authorList>
            <person name="Wang Y.-J."/>
        </authorList>
    </citation>
    <scope>NUCLEOTIDE SEQUENCE</scope>
    <source>
        <strain evidence="2">KB-2021</strain>
        <tissue evidence="2">Leaf</tissue>
    </source>
</reference>